<keyword evidence="3" id="KW-1185">Reference proteome</keyword>
<feature type="compositionally biased region" description="Pro residues" evidence="1">
    <location>
        <begin position="329"/>
        <end position="343"/>
    </location>
</feature>
<dbReference type="InterPro" id="IPR013785">
    <property type="entry name" value="Aldolase_TIM"/>
</dbReference>
<gene>
    <name evidence="2" type="ORF">GCM10025868_30280</name>
</gene>
<evidence type="ECO:0000313" key="2">
    <source>
        <dbReference type="EMBL" id="GMA87778.1"/>
    </source>
</evidence>
<dbReference type="PANTHER" id="PTHR32332">
    <property type="entry name" value="2-NITROPROPANE DIOXYGENASE"/>
    <property type="match status" value="1"/>
</dbReference>
<feature type="compositionally biased region" description="Low complexity" evidence="1">
    <location>
        <begin position="268"/>
        <end position="283"/>
    </location>
</feature>
<evidence type="ECO:0008006" key="4">
    <source>
        <dbReference type="Google" id="ProtNLM"/>
    </source>
</evidence>
<accession>A0ABQ6JHU3</accession>
<sequence length="399" mass="41016">MTTLSARAAPGQVGTRDVAEAARRFREPAHVVLDEGGGGYGVVVGDPRSGRVVGTLPPLYPEWLGGRGFTEAHGVRFPYVVGEMANGIAGPDLVEAASRAGLLGVLGAAGLDPERVQRDVDRLIGRLGDRGWAVNLISTPTEPAAGLQVARLLAEAAVPCVSLSAFVEPTPAAVLCAASGLHRDRSGRVVRDTRVVVKVSHPQVAARFMVPPPSDLLAGLVADGDLTDDEARLAALVPVADDVTVEGDSGGHTDHRPLVAVLPRVLQPARRASPPASTARCGSGPRGSRHAGRGGRGLRPGRGVRRDRLGEPDRHRGRAVGAGQAACSPRPPPTTSPAHPPPTRSSRADRAGAVARHAVRAAGGPAARACGRRTAGCTSSTRRCASGSSATSSGRRSSR</sequence>
<feature type="compositionally biased region" description="Basic and acidic residues" evidence="1">
    <location>
        <begin position="304"/>
        <end position="314"/>
    </location>
</feature>
<proteinExistence type="predicted"/>
<dbReference type="SUPFAM" id="SSF51395">
    <property type="entry name" value="FMN-linked oxidoreductases"/>
    <property type="match status" value="1"/>
</dbReference>
<feature type="compositionally biased region" description="Low complexity" evidence="1">
    <location>
        <begin position="351"/>
        <end position="399"/>
    </location>
</feature>
<name>A0ABQ6JHU3_9ACTN</name>
<dbReference type="Proteomes" id="UP001157017">
    <property type="component" value="Unassembled WGS sequence"/>
</dbReference>
<dbReference type="Gene3D" id="3.20.20.70">
    <property type="entry name" value="Aldolase class I"/>
    <property type="match status" value="1"/>
</dbReference>
<feature type="region of interest" description="Disordered" evidence="1">
    <location>
        <begin position="266"/>
        <end position="399"/>
    </location>
</feature>
<reference evidence="3" key="1">
    <citation type="journal article" date="2019" name="Int. J. Syst. Evol. Microbiol.">
        <title>The Global Catalogue of Microorganisms (GCM) 10K type strain sequencing project: providing services to taxonomists for standard genome sequencing and annotation.</title>
        <authorList>
            <consortium name="The Broad Institute Genomics Platform"/>
            <consortium name="The Broad Institute Genome Sequencing Center for Infectious Disease"/>
            <person name="Wu L."/>
            <person name="Ma J."/>
        </authorList>
    </citation>
    <scope>NUCLEOTIDE SEQUENCE [LARGE SCALE GENOMIC DNA]</scope>
    <source>
        <strain evidence="3">NBRC 108730</strain>
    </source>
</reference>
<dbReference type="PANTHER" id="PTHR32332:SF20">
    <property type="entry name" value="2-NITROPROPANE DIOXYGENASE-LIKE PROTEIN"/>
    <property type="match status" value="1"/>
</dbReference>
<evidence type="ECO:0000256" key="1">
    <source>
        <dbReference type="SAM" id="MobiDB-lite"/>
    </source>
</evidence>
<evidence type="ECO:0000313" key="3">
    <source>
        <dbReference type="Proteomes" id="UP001157017"/>
    </source>
</evidence>
<organism evidence="2 3">
    <name type="scientific">Angustibacter aerolatus</name>
    <dbReference type="NCBI Taxonomy" id="1162965"/>
    <lineage>
        <taxon>Bacteria</taxon>
        <taxon>Bacillati</taxon>
        <taxon>Actinomycetota</taxon>
        <taxon>Actinomycetes</taxon>
        <taxon>Kineosporiales</taxon>
        <taxon>Kineosporiaceae</taxon>
    </lineage>
</organism>
<protein>
    <recommendedName>
        <fullName evidence="4">Nitronate monooxygenase domain-containing protein</fullName>
    </recommendedName>
</protein>
<comment type="caution">
    <text evidence="2">The sequence shown here is derived from an EMBL/GenBank/DDBJ whole genome shotgun (WGS) entry which is preliminary data.</text>
</comment>
<dbReference type="EMBL" id="BSUZ01000001">
    <property type="protein sequence ID" value="GMA87778.1"/>
    <property type="molecule type" value="Genomic_DNA"/>
</dbReference>